<sequence length="253" mass="27025">MARLDGKVAIITGGASGMGESHTRLFVKEGAKVVFTDIQVDLGKKIEEELGENALFLEHDVANASQWEEVVKKTEEKFGPVNVLVNNAGISGAMVPIDEFTEEDYEKVYGINQKSVYYGMKYAIPSMKKSDAGSIVNISSLAGIVGQKGGLAYTGTKFAVRGMTKVAAAELGEFNIRANSVHPGVIETQMVKAAAEQYESVANDLKALREGTPLKRGAEPIEVSNLVLFLASDESSYINGEEIVIDGGSNAIS</sequence>
<dbReference type="EC" id="1.1.1.304" evidence="3"/>
<dbReference type="Gene3D" id="3.40.50.720">
    <property type="entry name" value="NAD(P)-binding Rossmann-like Domain"/>
    <property type="match status" value="1"/>
</dbReference>
<name>A0A662Z2L1_9STAP</name>
<dbReference type="RefSeq" id="WP_091472862.1">
    <property type="nucleotide sequence ID" value="NZ_FOIT01000001.1"/>
</dbReference>
<dbReference type="InterPro" id="IPR002347">
    <property type="entry name" value="SDR_fam"/>
</dbReference>
<dbReference type="PROSITE" id="PS00061">
    <property type="entry name" value="ADH_SHORT"/>
    <property type="match status" value="1"/>
</dbReference>
<reference evidence="9" key="2">
    <citation type="journal article" date="2021" name="PeerJ">
        <title>Extensive microbial diversity within the chicken gut microbiome revealed by metagenomics and culture.</title>
        <authorList>
            <person name="Gilroy R."/>
            <person name="Ravi A."/>
            <person name="Getino M."/>
            <person name="Pursley I."/>
            <person name="Horton D.L."/>
            <person name="Alikhan N.F."/>
            <person name="Baker D."/>
            <person name="Gharbi K."/>
            <person name="Hall N."/>
            <person name="Watson M."/>
            <person name="Adriaenssens E.M."/>
            <person name="Foster-Nyarko E."/>
            <person name="Jarju S."/>
            <person name="Secka A."/>
            <person name="Antonio M."/>
            <person name="Oren A."/>
            <person name="Chaudhuri R.R."/>
            <person name="La Ragione R."/>
            <person name="Hildebrand F."/>
            <person name="Pallen M.J."/>
        </authorList>
    </citation>
    <scope>NUCLEOTIDE SEQUENCE</scope>
    <source>
        <strain evidence="9">6019</strain>
    </source>
</reference>
<keyword evidence="11" id="KW-1185">Reference proteome</keyword>
<accession>A0A662Z2L1</accession>
<reference evidence="10 11" key="1">
    <citation type="submission" date="2016-10" db="EMBL/GenBank/DDBJ databases">
        <authorList>
            <person name="Varghese N."/>
            <person name="Submissions S."/>
        </authorList>
    </citation>
    <scope>NUCLEOTIDE SEQUENCE [LARGE SCALE GENOMIC DNA]</scope>
    <source>
        <strain evidence="10 11">IBRC-M10081</strain>
    </source>
</reference>
<dbReference type="GO" id="GO:0052588">
    <property type="term" value="F:diacetyl reductase ((S)-acetoin forming) (NAD+) activity"/>
    <property type="evidence" value="ECO:0007669"/>
    <property type="project" value="UniProtKB-EC"/>
</dbReference>
<comment type="similarity">
    <text evidence="2">Belongs to the short-chain dehydrogenases/reductases (SDR) family.</text>
</comment>
<dbReference type="PANTHER" id="PTHR42820:SF1">
    <property type="entry name" value="SHORT-CHAIN DEHYDROGENASE_REDUCTASE FAMILY PROTEIN"/>
    <property type="match status" value="1"/>
</dbReference>
<evidence type="ECO:0000313" key="10">
    <source>
        <dbReference type="EMBL" id="SEV81324.1"/>
    </source>
</evidence>
<dbReference type="EMBL" id="DYYI01000055">
    <property type="protein sequence ID" value="HJE19709.1"/>
    <property type="molecule type" value="Genomic_DNA"/>
</dbReference>
<reference evidence="9" key="3">
    <citation type="submission" date="2021-09" db="EMBL/GenBank/DDBJ databases">
        <authorList>
            <person name="Gilroy R."/>
        </authorList>
    </citation>
    <scope>NUCLEOTIDE SEQUENCE</scope>
    <source>
        <strain evidence="9">6019</strain>
    </source>
</reference>
<organism evidence="10 11">
    <name type="scientific">Aliicoccus persicus</name>
    <dbReference type="NCBI Taxonomy" id="930138"/>
    <lineage>
        <taxon>Bacteria</taxon>
        <taxon>Bacillati</taxon>
        <taxon>Bacillota</taxon>
        <taxon>Bacilli</taxon>
        <taxon>Bacillales</taxon>
        <taxon>Staphylococcaceae</taxon>
        <taxon>Aliicoccus</taxon>
    </lineage>
</organism>
<dbReference type="PANTHER" id="PTHR42820">
    <property type="entry name" value="SHORT-CHAIN DEHYDROGENASE REDUCTASE"/>
    <property type="match status" value="1"/>
</dbReference>
<protein>
    <recommendedName>
        <fullName evidence="4">Diacetyl reductase [(S)-acetoin forming]</fullName>
        <ecNumber evidence="3">1.1.1.304</ecNumber>
    </recommendedName>
    <alternativeName>
        <fullName evidence="6">Acetoin(diacetyl) reductase</fullName>
    </alternativeName>
    <alternativeName>
        <fullName evidence="7">Meso-2,3-butanediol dehydrogenase</fullName>
    </alternativeName>
</protein>
<dbReference type="Pfam" id="PF13561">
    <property type="entry name" value="adh_short_C2"/>
    <property type="match status" value="1"/>
</dbReference>
<dbReference type="PRINTS" id="PR00081">
    <property type="entry name" value="GDHRDH"/>
</dbReference>
<evidence type="ECO:0000256" key="1">
    <source>
        <dbReference type="ARBA" id="ARBA00003200"/>
    </source>
</evidence>
<proteinExistence type="inferred from homology"/>
<comment type="catalytic activity">
    <reaction evidence="8">
        <text>(S)-acetoin + NAD(+) = diacetyl + NADH + H(+)</text>
        <dbReference type="Rhea" id="RHEA:27286"/>
        <dbReference type="ChEBI" id="CHEBI:15378"/>
        <dbReference type="ChEBI" id="CHEBI:15687"/>
        <dbReference type="ChEBI" id="CHEBI:16583"/>
        <dbReference type="ChEBI" id="CHEBI:57540"/>
        <dbReference type="ChEBI" id="CHEBI:57945"/>
        <dbReference type="EC" id="1.1.1.304"/>
    </reaction>
</comment>
<dbReference type="EMBL" id="FOIT01000001">
    <property type="protein sequence ID" value="SEV81324.1"/>
    <property type="molecule type" value="Genomic_DNA"/>
</dbReference>
<keyword evidence="5 9" id="KW-0560">Oxidoreductase</keyword>
<evidence type="ECO:0000313" key="11">
    <source>
        <dbReference type="Proteomes" id="UP000243605"/>
    </source>
</evidence>
<dbReference type="InterPro" id="IPR020904">
    <property type="entry name" value="Sc_DH/Rdtase_CS"/>
</dbReference>
<evidence type="ECO:0000256" key="4">
    <source>
        <dbReference type="ARBA" id="ARBA00016110"/>
    </source>
</evidence>
<dbReference type="Proteomes" id="UP000763505">
    <property type="component" value="Unassembled WGS sequence"/>
</dbReference>
<dbReference type="GO" id="GO:0008206">
    <property type="term" value="P:bile acid metabolic process"/>
    <property type="evidence" value="ECO:0007669"/>
    <property type="project" value="UniProtKB-ARBA"/>
</dbReference>
<comment type="function">
    <text evidence="1">Catalyzes the irreversible reduction of 2,3-butanediol to (S)-acetoin in the presence of NADH.</text>
</comment>
<dbReference type="Proteomes" id="UP000243605">
    <property type="component" value="Unassembled WGS sequence"/>
</dbReference>
<evidence type="ECO:0000256" key="6">
    <source>
        <dbReference type="ARBA" id="ARBA00029989"/>
    </source>
</evidence>
<dbReference type="FunFam" id="3.40.50.720:FF:000084">
    <property type="entry name" value="Short-chain dehydrogenase reductase"/>
    <property type="match status" value="1"/>
</dbReference>
<evidence type="ECO:0000313" key="9">
    <source>
        <dbReference type="EMBL" id="HJE19709.1"/>
    </source>
</evidence>
<evidence type="ECO:0000256" key="8">
    <source>
        <dbReference type="ARBA" id="ARBA00047315"/>
    </source>
</evidence>
<dbReference type="PRINTS" id="PR00080">
    <property type="entry name" value="SDRFAMILY"/>
</dbReference>
<evidence type="ECO:0000256" key="5">
    <source>
        <dbReference type="ARBA" id="ARBA00023002"/>
    </source>
</evidence>
<dbReference type="SUPFAM" id="SSF51735">
    <property type="entry name" value="NAD(P)-binding Rossmann-fold domains"/>
    <property type="match status" value="1"/>
</dbReference>
<dbReference type="NCBIfam" id="NF005559">
    <property type="entry name" value="PRK07231.1"/>
    <property type="match status" value="1"/>
</dbReference>
<dbReference type="AlphaFoldDB" id="A0A662Z2L1"/>
<dbReference type="InterPro" id="IPR036291">
    <property type="entry name" value="NAD(P)-bd_dom_sf"/>
</dbReference>
<gene>
    <name evidence="9" type="ORF">K8V35_05095</name>
    <name evidence="10" type="ORF">SAMN05192557_0153</name>
</gene>
<dbReference type="OrthoDB" id="9803333at2"/>
<evidence type="ECO:0000256" key="3">
    <source>
        <dbReference type="ARBA" id="ARBA00012848"/>
    </source>
</evidence>
<evidence type="ECO:0000256" key="7">
    <source>
        <dbReference type="ARBA" id="ARBA00031758"/>
    </source>
</evidence>
<evidence type="ECO:0000256" key="2">
    <source>
        <dbReference type="ARBA" id="ARBA00006484"/>
    </source>
</evidence>